<feature type="transmembrane region" description="Helical" evidence="2">
    <location>
        <begin position="382"/>
        <end position="402"/>
    </location>
</feature>
<keyword evidence="2" id="KW-0472">Membrane</keyword>
<accession>A0AA39WHU2</accession>
<protein>
    <submittedName>
        <fullName evidence="3">Uncharacterized protein</fullName>
    </submittedName>
</protein>
<keyword evidence="4" id="KW-1185">Reference proteome</keyword>
<dbReference type="AlphaFoldDB" id="A0AA39WHU2"/>
<dbReference type="Proteomes" id="UP001174934">
    <property type="component" value="Unassembled WGS sequence"/>
</dbReference>
<name>A0AA39WHU2_9PEZI</name>
<feature type="transmembrane region" description="Helical" evidence="2">
    <location>
        <begin position="322"/>
        <end position="346"/>
    </location>
</feature>
<keyword evidence="2" id="KW-0812">Transmembrane</keyword>
<dbReference type="EMBL" id="JAULSR010000006">
    <property type="protein sequence ID" value="KAK0615642.1"/>
    <property type="molecule type" value="Genomic_DNA"/>
</dbReference>
<reference evidence="3" key="1">
    <citation type="submission" date="2023-06" db="EMBL/GenBank/DDBJ databases">
        <title>Genome-scale phylogeny and comparative genomics of the fungal order Sordariales.</title>
        <authorList>
            <consortium name="Lawrence Berkeley National Laboratory"/>
            <person name="Hensen N."/>
            <person name="Bonometti L."/>
            <person name="Westerberg I."/>
            <person name="Brannstrom I.O."/>
            <person name="Guillou S."/>
            <person name="Cros-Aarteil S."/>
            <person name="Calhoun S."/>
            <person name="Haridas S."/>
            <person name="Kuo A."/>
            <person name="Mondo S."/>
            <person name="Pangilinan J."/>
            <person name="Riley R."/>
            <person name="LaButti K."/>
            <person name="Andreopoulos B."/>
            <person name="Lipzen A."/>
            <person name="Chen C."/>
            <person name="Yanf M."/>
            <person name="Daum C."/>
            <person name="Ng V."/>
            <person name="Clum A."/>
            <person name="Steindorff A."/>
            <person name="Ohm R."/>
            <person name="Martin F."/>
            <person name="Silar P."/>
            <person name="Natvig D."/>
            <person name="Lalanne C."/>
            <person name="Gautier V."/>
            <person name="Ament-velasquez S.L."/>
            <person name="Kruys A."/>
            <person name="Hutchinson M.I."/>
            <person name="Powell A.J."/>
            <person name="Barry K."/>
            <person name="Miller A.N."/>
            <person name="Grigoriev I.V."/>
            <person name="Debuchy R."/>
            <person name="Gladieux P."/>
            <person name="Thoren M.H."/>
            <person name="Johannesson H."/>
        </authorList>
    </citation>
    <scope>NUCLEOTIDE SEQUENCE</scope>
    <source>
        <strain evidence="3">SMH3391-2</strain>
    </source>
</reference>
<evidence type="ECO:0000313" key="4">
    <source>
        <dbReference type="Proteomes" id="UP001174934"/>
    </source>
</evidence>
<gene>
    <name evidence="3" type="ORF">B0T17DRAFT_538680</name>
</gene>
<comment type="caution">
    <text evidence="3">The sequence shown here is derived from an EMBL/GenBank/DDBJ whole genome shotgun (WGS) entry which is preliminary data.</text>
</comment>
<feature type="region of interest" description="Disordered" evidence="1">
    <location>
        <begin position="221"/>
        <end position="259"/>
    </location>
</feature>
<proteinExistence type="predicted"/>
<sequence length="471" mass="52715">MTLCDACIPSNTRRLSARVKGTTVDKESWQAELSCLPFSADIWTRITRSFKIHNVVFKAISSARCYSTHLHKQEEAGVIEMYTATMSTMFPGNLAISSTYFKDSRLTKAVIYGCNSRQMERVEKLLRESPEVKDNPLLMVGVFAELQRDVLDELVLSTLISCDENIGIFSLSDDNKTKRTREHMNAIRDCHNKAKMVEEEVRETKTQLQGMIKYIREFSGNSTDATPRTTAEVESPTVGAAGQPLPTAPVGGGQGGSPLPWPISDYSSRFERRFQELDIEFEGMIARCRTSLEQLIYTRELFVAELSLDETKRAGQQATVSTAIAVAALIYLPTTAVATVFATPVFDFSNYWYDLHWNPPANSSSSSSSDDSSDKPVLSGYFWIYLALSLGLTFVTVVWWLLMLNASKREIKALQLLRDLPHEILNSLPPPLVIFKRLVSLLGSVLLEIIRLARAVVRWCIRSDDGDDGLV</sequence>
<evidence type="ECO:0000256" key="1">
    <source>
        <dbReference type="SAM" id="MobiDB-lite"/>
    </source>
</evidence>
<evidence type="ECO:0000256" key="2">
    <source>
        <dbReference type="SAM" id="Phobius"/>
    </source>
</evidence>
<keyword evidence="2" id="KW-1133">Transmembrane helix</keyword>
<evidence type="ECO:0000313" key="3">
    <source>
        <dbReference type="EMBL" id="KAK0615642.1"/>
    </source>
</evidence>
<organism evidence="3 4">
    <name type="scientific">Bombardia bombarda</name>
    <dbReference type="NCBI Taxonomy" id="252184"/>
    <lineage>
        <taxon>Eukaryota</taxon>
        <taxon>Fungi</taxon>
        <taxon>Dikarya</taxon>
        <taxon>Ascomycota</taxon>
        <taxon>Pezizomycotina</taxon>
        <taxon>Sordariomycetes</taxon>
        <taxon>Sordariomycetidae</taxon>
        <taxon>Sordariales</taxon>
        <taxon>Lasiosphaeriaceae</taxon>
        <taxon>Bombardia</taxon>
    </lineage>
</organism>